<dbReference type="SUPFAM" id="SSF55831">
    <property type="entry name" value="Thymidylate synthase/dCMP hydroxymethylase"/>
    <property type="match status" value="1"/>
</dbReference>
<evidence type="ECO:0000313" key="1">
    <source>
        <dbReference type="EMBL" id="VAW32142.1"/>
    </source>
</evidence>
<gene>
    <name evidence="1" type="ORF">MNBD_CPR01-51</name>
</gene>
<dbReference type="Gene3D" id="3.30.572.10">
    <property type="entry name" value="Thymidylate synthase/dCMP hydroxymethylase domain"/>
    <property type="match status" value="1"/>
</dbReference>
<dbReference type="AlphaFoldDB" id="A0A3B0V050"/>
<dbReference type="EMBL" id="UOEV01000024">
    <property type="protein sequence ID" value="VAW32142.1"/>
    <property type="molecule type" value="Genomic_DNA"/>
</dbReference>
<accession>A0A3B0V050</accession>
<protein>
    <submittedName>
        <fullName evidence="1">Uncharacterized protein</fullName>
    </submittedName>
</protein>
<proteinExistence type="predicted"/>
<name>A0A3B0V050_9ZZZZ</name>
<dbReference type="InterPro" id="IPR036926">
    <property type="entry name" value="Thymidate_synth/dCMP_Mease_sf"/>
</dbReference>
<sequence>MSAKTKQPHFPIVDSLLLTPKNASKGYIGICTNTSAPGQVYNDIRESLRESVSVLGPLIVNRDGTERMILNTLVHPTMKYLILFSEESLTFSPSTNLLLALKNGFDKKRGSNYIYGGKAMSAYYPNISPAILDTFRKNITVIPLFMSQNKDSFDIIEKYIEWLETSSRLPKNLLEFLKEANTKKKKYFDQLNELVAMLDELPKSPKATIALDPKDFQQLQPPRVDIKKNDTPLPAPFRASIEDGHLRLDIRINNHTYFIRGDDDFRIEYTLMRFLGKNKSALSPIEQFLIGAELNRINVERSLSKRTPSFVLENNISGTEEIFLEPTLSLIPDKEYYYKIGLSDDELSVMCMAFDTCAEVFDLRSKGITGIFTWLSEKNRFQNYEMDILHRMDIGGQIGRARIALRLGYSFIQDFPNIFKINTTELPLVIAESDSFLDTHRNLLMKVYTEGITEAHGDERKGLARTAIALAIYRDTKNAFSKIPAIYAQGDLSPEAMRESYKKQLLRFDYDGDYSYGERTRAHFGFDQLKKTQELLKNNPSQATIVQRFDPTIDMGISKKPDTGQLEYTHDPCLTHDIFFIENGKLHSFHIARAHNLPNAYPENVFGLYDAYVSTIRDALKLEYGDMYMLSSRGNILLLTEEQRVRKIIAEPSKPMSDVNRESGPALIGKNVLPTKHAGVSYLTASLTDEKLFNHPFIERIRNFEGVDTLERAIKYLKTKGVSHNNPILTTHQAGVTNPQDDHLAFFQANVFGKKIQVTAIFSNHKPNPQIDIRIIGALAGQYASELSTPLGETTIFYINGES</sequence>
<reference evidence="1" key="1">
    <citation type="submission" date="2018-06" db="EMBL/GenBank/DDBJ databases">
        <authorList>
            <person name="Zhirakovskaya E."/>
        </authorList>
    </citation>
    <scope>NUCLEOTIDE SEQUENCE</scope>
</reference>
<organism evidence="1">
    <name type="scientific">hydrothermal vent metagenome</name>
    <dbReference type="NCBI Taxonomy" id="652676"/>
    <lineage>
        <taxon>unclassified sequences</taxon>
        <taxon>metagenomes</taxon>
        <taxon>ecological metagenomes</taxon>
    </lineage>
</organism>